<organism evidence="2 3">
    <name type="scientific">Linum tenue</name>
    <dbReference type="NCBI Taxonomy" id="586396"/>
    <lineage>
        <taxon>Eukaryota</taxon>
        <taxon>Viridiplantae</taxon>
        <taxon>Streptophyta</taxon>
        <taxon>Embryophyta</taxon>
        <taxon>Tracheophyta</taxon>
        <taxon>Spermatophyta</taxon>
        <taxon>Magnoliopsida</taxon>
        <taxon>eudicotyledons</taxon>
        <taxon>Gunneridae</taxon>
        <taxon>Pentapetalae</taxon>
        <taxon>rosids</taxon>
        <taxon>fabids</taxon>
        <taxon>Malpighiales</taxon>
        <taxon>Linaceae</taxon>
        <taxon>Linum</taxon>
    </lineage>
</organism>
<feature type="compositionally biased region" description="Basic and acidic residues" evidence="1">
    <location>
        <begin position="98"/>
        <end position="110"/>
    </location>
</feature>
<comment type="caution">
    <text evidence="2">The sequence shown here is derived from an EMBL/GenBank/DDBJ whole genome shotgun (WGS) entry which is preliminary data.</text>
</comment>
<dbReference type="Proteomes" id="UP001154282">
    <property type="component" value="Unassembled WGS sequence"/>
</dbReference>
<evidence type="ECO:0000313" key="3">
    <source>
        <dbReference type="Proteomes" id="UP001154282"/>
    </source>
</evidence>
<protein>
    <submittedName>
        <fullName evidence="2">Uncharacterized protein</fullName>
    </submittedName>
</protein>
<feature type="compositionally biased region" description="Polar residues" evidence="1">
    <location>
        <begin position="39"/>
        <end position="49"/>
    </location>
</feature>
<feature type="region of interest" description="Disordered" evidence="1">
    <location>
        <begin position="1"/>
        <end position="20"/>
    </location>
</feature>
<gene>
    <name evidence="2" type="ORF">LITE_LOCUS37095</name>
</gene>
<accession>A0AAV0P7M7</accession>
<name>A0AAV0P7M7_9ROSI</name>
<dbReference type="EMBL" id="CAMGYJ010000008">
    <property type="protein sequence ID" value="CAI0466587.1"/>
    <property type="molecule type" value="Genomic_DNA"/>
</dbReference>
<keyword evidence="3" id="KW-1185">Reference proteome</keyword>
<evidence type="ECO:0000256" key="1">
    <source>
        <dbReference type="SAM" id="MobiDB-lite"/>
    </source>
</evidence>
<proteinExistence type="predicted"/>
<feature type="region of interest" description="Disordered" evidence="1">
    <location>
        <begin position="34"/>
        <end position="110"/>
    </location>
</feature>
<evidence type="ECO:0000313" key="2">
    <source>
        <dbReference type="EMBL" id="CAI0466587.1"/>
    </source>
</evidence>
<dbReference type="AlphaFoldDB" id="A0AAV0P7M7"/>
<sequence>MKNNPLNHSPSSALQSSTTKNTLLESLFSIPINRPLFPRQSSPKSSPLQRPQGILPATDRVRKPHRGSSSGTRDVRELSLAVDFRLPMPGGENGGLDCEEKQGKQLSQRETRGRRVLFFLHRTRRLAGKDMK</sequence>
<reference evidence="2" key="1">
    <citation type="submission" date="2022-08" db="EMBL/GenBank/DDBJ databases">
        <authorList>
            <person name="Gutierrez-Valencia J."/>
        </authorList>
    </citation>
    <scope>NUCLEOTIDE SEQUENCE</scope>
</reference>